<proteinExistence type="predicted"/>
<organism evidence="1 2">
    <name type="scientific">Gigaspora margarita</name>
    <dbReference type="NCBI Taxonomy" id="4874"/>
    <lineage>
        <taxon>Eukaryota</taxon>
        <taxon>Fungi</taxon>
        <taxon>Fungi incertae sedis</taxon>
        <taxon>Mucoromycota</taxon>
        <taxon>Glomeromycotina</taxon>
        <taxon>Glomeromycetes</taxon>
        <taxon>Diversisporales</taxon>
        <taxon>Gigasporaceae</taxon>
        <taxon>Gigaspora</taxon>
    </lineage>
</organism>
<evidence type="ECO:0000313" key="1">
    <source>
        <dbReference type="EMBL" id="KAF0463382.1"/>
    </source>
</evidence>
<sequence length="92" mass="10379">MELFKDVRDLIPQEQVPREQAEVSMGPYGINSINGSSTNFSYASQPINMDTFDNPSEILSSLKILLCLIKWTPGGNGKNFYKRLCKSMVDIF</sequence>
<keyword evidence="2" id="KW-1185">Reference proteome</keyword>
<protein>
    <submittedName>
        <fullName evidence="1">Uncharacterized protein</fullName>
    </submittedName>
</protein>
<dbReference type="EMBL" id="WTPW01001003">
    <property type="protein sequence ID" value="KAF0463382.1"/>
    <property type="molecule type" value="Genomic_DNA"/>
</dbReference>
<gene>
    <name evidence="1" type="ORF">F8M41_000183</name>
</gene>
<accession>A0A8H3XI40</accession>
<dbReference type="Proteomes" id="UP000439903">
    <property type="component" value="Unassembled WGS sequence"/>
</dbReference>
<dbReference type="AlphaFoldDB" id="A0A8H3XI40"/>
<comment type="caution">
    <text evidence="1">The sequence shown here is derived from an EMBL/GenBank/DDBJ whole genome shotgun (WGS) entry which is preliminary data.</text>
</comment>
<evidence type="ECO:0000313" key="2">
    <source>
        <dbReference type="Proteomes" id="UP000439903"/>
    </source>
</evidence>
<reference evidence="1 2" key="1">
    <citation type="journal article" date="2019" name="Environ. Microbiol.">
        <title>At the nexus of three kingdoms: the genome of the mycorrhizal fungus Gigaspora margarita provides insights into plant, endobacterial and fungal interactions.</title>
        <authorList>
            <person name="Venice F."/>
            <person name="Ghignone S."/>
            <person name="Salvioli di Fossalunga A."/>
            <person name="Amselem J."/>
            <person name="Novero M."/>
            <person name="Xianan X."/>
            <person name="Sedzielewska Toro K."/>
            <person name="Morin E."/>
            <person name="Lipzen A."/>
            <person name="Grigoriev I.V."/>
            <person name="Henrissat B."/>
            <person name="Martin F.M."/>
            <person name="Bonfante P."/>
        </authorList>
    </citation>
    <scope>NUCLEOTIDE SEQUENCE [LARGE SCALE GENOMIC DNA]</scope>
    <source>
        <strain evidence="1 2">BEG34</strain>
    </source>
</reference>
<name>A0A8H3XI40_GIGMA</name>